<feature type="transmembrane region" description="Helical" evidence="1">
    <location>
        <begin position="43"/>
        <end position="68"/>
    </location>
</feature>
<dbReference type="RefSeq" id="WP_369251621.1">
    <property type="nucleotide sequence ID" value="NZ_CP163443.1"/>
</dbReference>
<evidence type="ECO:0000259" key="2">
    <source>
        <dbReference type="Pfam" id="PF09990"/>
    </source>
</evidence>
<protein>
    <submittedName>
        <fullName evidence="3">DUF2231 domain-containing protein</fullName>
    </submittedName>
</protein>
<evidence type="ECO:0000256" key="1">
    <source>
        <dbReference type="SAM" id="Phobius"/>
    </source>
</evidence>
<feature type="transmembrane region" description="Helical" evidence="1">
    <location>
        <begin position="88"/>
        <end position="106"/>
    </location>
</feature>
<keyword evidence="1" id="KW-1133">Transmembrane helix</keyword>
<accession>A0AB39RRS5</accession>
<dbReference type="InterPro" id="IPR019251">
    <property type="entry name" value="DUF2231_TM"/>
</dbReference>
<organism evidence="3">
    <name type="scientific">Streptomyces sp. R41</name>
    <dbReference type="NCBI Taxonomy" id="3238632"/>
    <lineage>
        <taxon>Bacteria</taxon>
        <taxon>Bacillati</taxon>
        <taxon>Actinomycetota</taxon>
        <taxon>Actinomycetes</taxon>
        <taxon>Kitasatosporales</taxon>
        <taxon>Streptomycetaceae</taxon>
        <taxon>Streptomyces</taxon>
    </lineage>
</organism>
<dbReference type="Pfam" id="PF09990">
    <property type="entry name" value="DUF2231"/>
    <property type="match status" value="1"/>
</dbReference>
<keyword evidence="1" id="KW-0812">Transmembrane</keyword>
<feature type="transmembrane region" description="Helical" evidence="1">
    <location>
        <begin position="12"/>
        <end position="36"/>
    </location>
</feature>
<evidence type="ECO:0000313" key="3">
    <source>
        <dbReference type="EMBL" id="XDQ58575.1"/>
    </source>
</evidence>
<dbReference type="EMBL" id="CP163443">
    <property type="protein sequence ID" value="XDQ58575.1"/>
    <property type="molecule type" value="Genomic_DNA"/>
</dbReference>
<gene>
    <name evidence="3" type="ORF">AB5J53_46590</name>
</gene>
<feature type="transmembrane region" description="Helical" evidence="1">
    <location>
        <begin position="127"/>
        <end position="145"/>
    </location>
</feature>
<reference evidence="3" key="1">
    <citation type="submission" date="2024-07" db="EMBL/GenBank/DDBJ databases">
        <authorList>
            <person name="Yu S.T."/>
        </authorList>
    </citation>
    <scope>NUCLEOTIDE SEQUENCE</scope>
    <source>
        <strain evidence="3">R41</strain>
    </source>
</reference>
<keyword evidence="1" id="KW-0472">Membrane</keyword>
<sequence length="172" mass="18142">MSFTVVNGLPAHILFVHVVIVLVPLSALALVVCAIWPRVARRLGVLLPVLALVALASVPLTTHAGEWLEAHVDSSSLVRRHAELGDGLLPWALGLFVLSAAVWWTARSAATVQQGTRRTAAHRPSTPIRVAAVVLSLAVATGAVVDVYRIGDSGAKAAWHDGFSKTAQSQGR</sequence>
<dbReference type="AlphaFoldDB" id="A0AB39RRS5"/>
<name>A0AB39RRS5_9ACTN</name>
<feature type="domain" description="DUF2231" evidence="2">
    <location>
        <begin position="8"/>
        <end position="164"/>
    </location>
</feature>
<proteinExistence type="predicted"/>